<keyword evidence="2" id="KW-0732">Signal</keyword>
<keyword evidence="1" id="KW-1133">Transmembrane helix</keyword>
<evidence type="ECO:0000313" key="4">
    <source>
        <dbReference type="Proteomes" id="UP001497522"/>
    </source>
</evidence>
<sequence length="360" mass="38540">MSSSHASSWFHIRLIYARLSGCCCCATTSRDAAPPPPSPESLCLRFPPRSIGTALEVNGGRISPSEQSVLVLRREKRRGRRRLDPESAEATFLSTDDVRTSGPLSFEILFKDEALVAGTITLEQHSVSDSLQQQGGDDGVYNSSSLEQKSSIDGLRRWSLDCACVVVGHAGSIFSKLRRHDHNTPCPSSSSSPLSPPAMEVCLVARSLGTPVVLIQTVHLTAPRRRSSCRQSTLEAIPEAEEVGKRRNLMTMTITEQQPKLGTEANPLLEVSGKAAAGLGYALEGGGYDLTEKASAGLGYELEESGYGGGEDDRQLTWFNAGVRVGVGLGLGMCLGIGIGVGLIVHTYHATSRTLRKGFI</sequence>
<reference evidence="3" key="1">
    <citation type="submission" date="2024-03" db="EMBL/GenBank/DDBJ databases">
        <authorList>
            <consortium name="ELIXIR-Norway"/>
            <consortium name="Elixir Norway"/>
        </authorList>
    </citation>
    <scope>NUCLEOTIDE SEQUENCE</scope>
</reference>
<feature type="signal peptide" evidence="2">
    <location>
        <begin position="1"/>
        <end position="25"/>
    </location>
</feature>
<dbReference type="PANTHER" id="PTHR37244:SF1">
    <property type="entry name" value="NADP-SPECIFIC GLUTAMATE DEHYDROGENASE"/>
    <property type="match status" value="1"/>
</dbReference>
<evidence type="ECO:0000256" key="1">
    <source>
        <dbReference type="SAM" id="Phobius"/>
    </source>
</evidence>
<evidence type="ECO:0000256" key="2">
    <source>
        <dbReference type="SAM" id="SignalP"/>
    </source>
</evidence>
<keyword evidence="1" id="KW-0472">Membrane</keyword>
<accession>A0ABP1AN67</accession>
<keyword evidence="1" id="KW-0812">Transmembrane</keyword>
<dbReference type="PANTHER" id="PTHR37244">
    <property type="entry name" value="NADP-SPECIFIC GLUTAMATE DEHYDROGENASE"/>
    <property type="match status" value="1"/>
</dbReference>
<organism evidence="3 4">
    <name type="scientific">Sphagnum jensenii</name>
    <dbReference type="NCBI Taxonomy" id="128206"/>
    <lineage>
        <taxon>Eukaryota</taxon>
        <taxon>Viridiplantae</taxon>
        <taxon>Streptophyta</taxon>
        <taxon>Embryophyta</taxon>
        <taxon>Bryophyta</taxon>
        <taxon>Sphagnophytina</taxon>
        <taxon>Sphagnopsida</taxon>
        <taxon>Sphagnales</taxon>
        <taxon>Sphagnaceae</taxon>
        <taxon>Sphagnum</taxon>
    </lineage>
</organism>
<dbReference type="EMBL" id="OZ023715">
    <property type="protein sequence ID" value="CAK9863976.1"/>
    <property type="molecule type" value="Genomic_DNA"/>
</dbReference>
<keyword evidence="4" id="KW-1185">Reference proteome</keyword>
<gene>
    <name evidence="3" type="ORF">CSSPJE1EN2_LOCUS6971</name>
</gene>
<feature type="transmembrane region" description="Helical" evidence="1">
    <location>
        <begin position="325"/>
        <end position="348"/>
    </location>
</feature>
<evidence type="ECO:0000313" key="3">
    <source>
        <dbReference type="EMBL" id="CAK9863976.1"/>
    </source>
</evidence>
<dbReference type="Proteomes" id="UP001497522">
    <property type="component" value="Chromosome 14"/>
</dbReference>
<protein>
    <submittedName>
        <fullName evidence="3">Uncharacterized protein</fullName>
    </submittedName>
</protein>
<feature type="chain" id="PRO_5045039015" evidence="2">
    <location>
        <begin position="26"/>
        <end position="360"/>
    </location>
</feature>
<name>A0ABP1AN67_9BRYO</name>
<proteinExistence type="predicted"/>